<sequence length="225" mass="25946">MNFLVLLSLVIAAVAAIPAYPHTPVYTYLMNYAHPVGYRPEARKTIPDFVDSATTTTQSIATWQLKQLRRKWFILICMLDVSCPTVAFPDKHPWAPAAASDPFRSYPNEFRIDDEEMQHREMLTPHEFVADDIDAFEDVANNRAQVKSTNNLVKLAEFQMAQWIWRWNIILCFVNPSCPHVNVPSDPRRSGRPYPPIRVNVEKMRMLAETQQQPRVLFPVSFADE</sequence>
<comment type="caution">
    <text evidence="2">The sequence shown here is derived from an EMBL/GenBank/DDBJ whole genome shotgun (WGS) entry which is preliminary data.</text>
</comment>
<evidence type="ECO:0000313" key="3">
    <source>
        <dbReference type="Proteomes" id="UP000076858"/>
    </source>
</evidence>
<dbReference type="OrthoDB" id="6338391at2759"/>
<keyword evidence="3" id="KW-1185">Reference proteome</keyword>
<organism evidence="2 3">
    <name type="scientific">Daphnia magna</name>
    <dbReference type="NCBI Taxonomy" id="35525"/>
    <lineage>
        <taxon>Eukaryota</taxon>
        <taxon>Metazoa</taxon>
        <taxon>Ecdysozoa</taxon>
        <taxon>Arthropoda</taxon>
        <taxon>Crustacea</taxon>
        <taxon>Branchiopoda</taxon>
        <taxon>Diplostraca</taxon>
        <taxon>Cladocera</taxon>
        <taxon>Anomopoda</taxon>
        <taxon>Daphniidae</taxon>
        <taxon>Daphnia</taxon>
    </lineage>
</organism>
<evidence type="ECO:0000313" key="2">
    <source>
        <dbReference type="EMBL" id="KZS06897.1"/>
    </source>
</evidence>
<accession>A0A164PJQ8</accession>
<dbReference type="Proteomes" id="UP000076858">
    <property type="component" value="Unassembled WGS sequence"/>
</dbReference>
<keyword evidence="1" id="KW-0732">Signal</keyword>
<proteinExistence type="predicted"/>
<dbReference type="AlphaFoldDB" id="A0A164PJQ8"/>
<feature type="signal peptide" evidence="1">
    <location>
        <begin position="1"/>
        <end position="16"/>
    </location>
</feature>
<reference evidence="2 3" key="1">
    <citation type="submission" date="2016-03" db="EMBL/GenBank/DDBJ databases">
        <title>EvidentialGene: Evidence-directed Construction of Genes on Genomes.</title>
        <authorList>
            <person name="Gilbert D.G."/>
            <person name="Choi J.-H."/>
            <person name="Mockaitis K."/>
            <person name="Colbourne J."/>
            <person name="Pfrender M."/>
        </authorList>
    </citation>
    <scope>NUCLEOTIDE SEQUENCE [LARGE SCALE GENOMIC DNA]</scope>
    <source>
        <strain evidence="2 3">Xinb3</strain>
        <tissue evidence="2">Complete organism</tissue>
    </source>
</reference>
<dbReference type="EMBL" id="LRGB01002580">
    <property type="protein sequence ID" value="KZS06897.1"/>
    <property type="molecule type" value="Genomic_DNA"/>
</dbReference>
<name>A0A164PJQ8_9CRUS</name>
<gene>
    <name evidence="2" type="ORF">APZ42_029441</name>
</gene>
<evidence type="ECO:0000256" key="1">
    <source>
        <dbReference type="SAM" id="SignalP"/>
    </source>
</evidence>
<protein>
    <submittedName>
        <fullName evidence="2">Uncharacterized protein</fullName>
    </submittedName>
</protein>
<feature type="chain" id="PRO_5007852335" evidence="1">
    <location>
        <begin position="17"/>
        <end position="225"/>
    </location>
</feature>